<gene>
    <name evidence="3" type="ORF">AJ79_05886</name>
</gene>
<keyword evidence="4" id="KW-1185">Reference proteome</keyword>
<feature type="compositionally biased region" description="Low complexity" evidence="1">
    <location>
        <begin position="297"/>
        <end position="314"/>
    </location>
</feature>
<dbReference type="PANTHER" id="PTHR35186:SF4">
    <property type="entry name" value="PRION-INHIBITION AND PROPAGATION HELO DOMAIN-CONTAINING PROTEIN"/>
    <property type="match status" value="1"/>
</dbReference>
<dbReference type="OrthoDB" id="3565018at2759"/>
<dbReference type="Pfam" id="PF24476">
    <property type="entry name" value="DUF7580"/>
    <property type="match status" value="1"/>
</dbReference>
<dbReference type="STRING" id="1447875.A0A2B7XJI1"/>
<proteinExistence type="predicted"/>
<reference evidence="3 4" key="1">
    <citation type="submission" date="2017-10" db="EMBL/GenBank/DDBJ databases">
        <title>Comparative genomics in systemic dimorphic fungi from Ajellomycetaceae.</title>
        <authorList>
            <person name="Munoz J.F."/>
            <person name="Mcewen J.G."/>
            <person name="Clay O.K."/>
            <person name="Cuomo C.A."/>
        </authorList>
    </citation>
    <scope>NUCLEOTIDE SEQUENCE [LARGE SCALE GENOMIC DNA]</scope>
    <source>
        <strain evidence="3 4">UAMH5409</strain>
    </source>
</reference>
<feature type="region of interest" description="Disordered" evidence="1">
    <location>
        <begin position="297"/>
        <end position="325"/>
    </location>
</feature>
<dbReference type="EMBL" id="PDNB01000098">
    <property type="protein sequence ID" value="PGH08787.1"/>
    <property type="molecule type" value="Genomic_DNA"/>
</dbReference>
<name>A0A2B7XJI1_9EURO</name>
<evidence type="ECO:0000313" key="3">
    <source>
        <dbReference type="EMBL" id="PGH08787.1"/>
    </source>
</evidence>
<evidence type="ECO:0000256" key="1">
    <source>
        <dbReference type="SAM" id="MobiDB-lite"/>
    </source>
</evidence>
<dbReference type="PANTHER" id="PTHR35186">
    <property type="entry name" value="ANK_REP_REGION DOMAIN-CONTAINING PROTEIN"/>
    <property type="match status" value="1"/>
</dbReference>
<dbReference type="InterPro" id="IPR056002">
    <property type="entry name" value="DUF7580"/>
</dbReference>
<evidence type="ECO:0000259" key="2">
    <source>
        <dbReference type="Pfam" id="PF24476"/>
    </source>
</evidence>
<feature type="compositionally biased region" description="Pro residues" evidence="1">
    <location>
        <begin position="315"/>
        <end position="325"/>
    </location>
</feature>
<dbReference type="AlphaFoldDB" id="A0A2B7XJI1"/>
<dbReference type="Proteomes" id="UP000223968">
    <property type="component" value="Unassembled WGS sequence"/>
</dbReference>
<protein>
    <recommendedName>
        <fullName evidence="2">DUF7580 domain-containing protein</fullName>
    </recommendedName>
</protein>
<evidence type="ECO:0000313" key="4">
    <source>
        <dbReference type="Proteomes" id="UP000223968"/>
    </source>
</evidence>
<comment type="caution">
    <text evidence="3">The sequence shown here is derived from an EMBL/GenBank/DDBJ whole genome shotgun (WGS) entry which is preliminary data.</text>
</comment>
<sequence length="605" mass="67469">MSGFEIAGVVLGAFPIVVHLAEGYAKGLTTIQGWSRYKSDVNRIRLNLGVERIRFLTTCEQLFEDIATPAERGSLLAGVDTAGLVWAKHEEQLKRRLGHSYESYIATVSDTRDALEKLKEFLNRQVENPNSRPKRSRRIRFILSKAKQEELLHRIEENNKMLSSLLEQNGRLESKRKRTTTPGYRRIRQHCTSLYSALTEAWGCCCNANHIANVHLPSIMGNKTPLLSDIRLQIIFQAMMDHNNVTTKWQWQQAYMQSIEVQAPKPVGTSASVSTISSQNSKQSPWKKAKKSVKFALPTSEPQLSSSTSTLTLPVLPPKPPSPPLTPTKDFSGLVKISSLCATFSSSSSQKAPVAGPGSCIGYLEDDRSGLHGLHLVPSDVDWEVISLRDTIKMYLSDASKPHQALDGHSFSSSTPVRSLTRKERFALAVTISTSVLQFDDTPWLQRSWGTDDVNFLVKPFSSIPDQACLSAVFSSNPQPTDQGRTCFPPLIRNKALYALGIVLIELAFGKPLEEMRTDEDIENSRETPKLVDAYTAERLMKSVEDEAGSYYEEAVRHCIKCQFDGKEARFANESFQDAVYDGIVEPLQMNLKNFSGGSTRTLSF</sequence>
<organism evidence="3 4">
    <name type="scientific">Helicocarpus griseus UAMH5409</name>
    <dbReference type="NCBI Taxonomy" id="1447875"/>
    <lineage>
        <taxon>Eukaryota</taxon>
        <taxon>Fungi</taxon>
        <taxon>Dikarya</taxon>
        <taxon>Ascomycota</taxon>
        <taxon>Pezizomycotina</taxon>
        <taxon>Eurotiomycetes</taxon>
        <taxon>Eurotiomycetidae</taxon>
        <taxon>Onygenales</taxon>
        <taxon>Ajellomycetaceae</taxon>
        <taxon>Helicocarpus</taxon>
    </lineage>
</organism>
<feature type="domain" description="DUF7580" evidence="2">
    <location>
        <begin position="184"/>
        <end position="594"/>
    </location>
</feature>
<accession>A0A2B7XJI1</accession>